<keyword evidence="15 17" id="KW-0472">Membrane</keyword>
<feature type="transmembrane region" description="Helical" evidence="17">
    <location>
        <begin position="301"/>
        <end position="319"/>
    </location>
</feature>
<reference evidence="19" key="1">
    <citation type="submission" date="2022-12" db="EMBL/GenBank/DDBJ databases">
        <title>ORFanes in mitochondrial genomes of marine polychaete Polydora.</title>
        <authorList>
            <person name="Selifanova M."/>
            <person name="Demianchenko O."/>
            <person name="Noskova E."/>
            <person name="Pitikov E."/>
            <person name="Skvortsov D."/>
            <person name="Apel P."/>
            <person name="Drozd J."/>
            <person name="Kolodyazhnaya E."/>
            <person name="Vatolkina N."/>
            <person name="Ezhova M."/>
            <person name="Tzetlin A."/>
            <person name="Neretina T."/>
            <person name="Knorre D."/>
        </authorList>
    </citation>
    <scope>NUCLEOTIDE SEQUENCE</scope>
</reference>
<evidence type="ECO:0000256" key="12">
    <source>
        <dbReference type="ARBA" id="ARBA00023027"/>
    </source>
</evidence>
<evidence type="ECO:0000259" key="18">
    <source>
        <dbReference type="Pfam" id="PF00361"/>
    </source>
</evidence>
<keyword evidence="13 17" id="KW-0830">Ubiquinone</keyword>
<evidence type="ECO:0000256" key="11">
    <source>
        <dbReference type="ARBA" id="ARBA00022989"/>
    </source>
</evidence>
<geneLocation type="mitochondrion" evidence="19"/>
<evidence type="ECO:0000256" key="14">
    <source>
        <dbReference type="ARBA" id="ARBA00023128"/>
    </source>
</evidence>
<dbReference type="AlphaFoldDB" id="A0AA95EKA0"/>
<keyword evidence="7 17" id="KW-0812">Transmembrane</keyword>
<evidence type="ECO:0000256" key="10">
    <source>
        <dbReference type="ARBA" id="ARBA00022982"/>
    </source>
</evidence>
<feature type="transmembrane region" description="Helical" evidence="17">
    <location>
        <begin position="256"/>
        <end position="280"/>
    </location>
</feature>
<keyword evidence="5" id="KW-0813">Transport</keyword>
<dbReference type="GO" id="GO:0008137">
    <property type="term" value="F:NADH dehydrogenase (ubiquinone) activity"/>
    <property type="evidence" value="ECO:0007669"/>
    <property type="project" value="UniProtKB-EC"/>
</dbReference>
<feature type="transmembrane region" description="Helical" evidence="17">
    <location>
        <begin position="185"/>
        <end position="204"/>
    </location>
</feature>
<evidence type="ECO:0000256" key="4">
    <source>
        <dbReference type="ARBA" id="ARBA00021008"/>
    </source>
</evidence>
<feature type="transmembrane region" description="Helical" evidence="17">
    <location>
        <begin position="133"/>
        <end position="154"/>
    </location>
</feature>
<gene>
    <name evidence="19" type="primary">nad2</name>
</gene>
<accession>A0AA95EKA0</accession>
<protein>
    <recommendedName>
        <fullName evidence="4 17">NADH-ubiquinone oxidoreductase chain 2</fullName>
        <ecNumber evidence="3 17">7.1.1.2</ecNumber>
    </recommendedName>
</protein>
<evidence type="ECO:0000256" key="8">
    <source>
        <dbReference type="ARBA" id="ARBA00022792"/>
    </source>
</evidence>
<dbReference type="PANTHER" id="PTHR46552:SF1">
    <property type="entry name" value="NADH-UBIQUINONE OXIDOREDUCTASE CHAIN 2"/>
    <property type="match status" value="1"/>
</dbReference>
<keyword evidence="10 17" id="KW-0249">Electron transport</keyword>
<dbReference type="InterPro" id="IPR050175">
    <property type="entry name" value="Complex_I_Subunit_2"/>
</dbReference>
<comment type="subcellular location">
    <subcellularLocation>
        <location evidence="1 17">Mitochondrion inner membrane</location>
        <topology evidence="1 17">Multi-pass membrane protein</topology>
    </subcellularLocation>
</comment>
<dbReference type="EC" id="7.1.1.2" evidence="3 17"/>
<feature type="transmembrane region" description="Helical" evidence="17">
    <location>
        <begin position="161"/>
        <end position="179"/>
    </location>
</feature>
<keyword evidence="8 17" id="KW-0999">Mitochondrion inner membrane</keyword>
<comment type="similarity">
    <text evidence="2 17">Belongs to the complex I subunit 2 family.</text>
</comment>
<dbReference type="GO" id="GO:0005743">
    <property type="term" value="C:mitochondrial inner membrane"/>
    <property type="evidence" value="ECO:0007669"/>
    <property type="project" value="UniProtKB-SubCell"/>
</dbReference>
<evidence type="ECO:0000256" key="13">
    <source>
        <dbReference type="ARBA" id="ARBA00023075"/>
    </source>
</evidence>
<name>A0AA95EKA0_9ANNE</name>
<feature type="transmembrane region" description="Helical" evidence="17">
    <location>
        <begin position="58"/>
        <end position="78"/>
    </location>
</feature>
<evidence type="ECO:0000256" key="3">
    <source>
        <dbReference type="ARBA" id="ARBA00012944"/>
    </source>
</evidence>
<sequence length="321" mass="36631">MLMIQWLFFWSLFISTFIALSASIPLYTWAALEVNTIAFIPMMLDPSKPESMRGAMKYFFIQAYASLIFLMGPLTNYLPEMTIFVAMMMKLGMSPFHNWYPSVMASLNWFSALFISTWQKIAPLWILSENINYINLIAPIAALNAIVGGLGGLMQTEIRPLLAFSSIGHMGWLLFSIPLSNLIMYFYFISYSIHLVVLMYLFYNTKINTPKDLSSSNSLSTQKKMMLALTLLSLGGLPPLLGFIPKFLVLLISTPLFIPPLMLMLGSYINIYYYMSIMWLSFMTNPQPLVSMNMHKNLIKITLMIILIMLMMLICGLNMHL</sequence>
<dbReference type="PANTHER" id="PTHR46552">
    <property type="entry name" value="NADH-UBIQUINONE OXIDOREDUCTASE CHAIN 2"/>
    <property type="match status" value="1"/>
</dbReference>
<feature type="transmembrane region" description="Helical" evidence="17">
    <location>
        <begin position="225"/>
        <end position="244"/>
    </location>
</feature>
<proteinExistence type="inferred from homology"/>
<evidence type="ECO:0000256" key="16">
    <source>
        <dbReference type="ARBA" id="ARBA00049551"/>
    </source>
</evidence>
<comment type="function">
    <text evidence="17">Core subunit of the mitochondrial membrane respiratory chain NADH dehydrogenase (Complex I) which catalyzes electron transfer from NADH through the respiratory chain, using ubiquinone as an electron acceptor. Essential for the catalytic activity and assembly of complex I.</text>
</comment>
<dbReference type="InterPro" id="IPR003917">
    <property type="entry name" value="NADH_UbQ_OxRdtase_chain2"/>
</dbReference>
<evidence type="ECO:0000256" key="15">
    <source>
        <dbReference type="ARBA" id="ARBA00023136"/>
    </source>
</evidence>
<keyword evidence="12 17" id="KW-0520">NAD</keyword>
<keyword evidence="6 17" id="KW-0679">Respiratory chain</keyword>
<dbReference type="GO" id="GO:0006120">
    <property type="term" value="P:mitochondrial electron transport, NADH to ubiquinone"/>
    <property type="evidence" value="ECO:0007669"/>
    <property type="project" value="InterPro"/>
</dbReference>
<evidence type="ECO:0000256" key="17">
    <source>
        <dbReference type="RuleBase" id="RU003403"/>
    </source>
</evidence>
<keyword evidence="9 17" id="KW-1278">Translocase</keyword>
<dbReference type="EMBL" id="OQ078742">
    <property type="protein sequence ID" value="WEG23715.1"/>
    <property type="molecule type" value="Genomic_DNA"/>
</dbReference>
<feature type="transmembrane region" description="Helical" evidence="17">
    <location>
        <begin position="99"/>
        <end position="121"/>
    </location>
</feature>
<evidence type="ECO:0000256" key="2">
    <source>
        <dbReference type="ARBA" id="ARBA00007012"/>
    </source>
</evidence>
<dbReference type="PRINTS" id="PR01436">
    <property type="entry name" value="NADHDHGNASE2"/>
</dbReference>
<dbReference type="Pfam" id="PF00361">
    <property type="entry name" value="Proton_antipo_M"/>
    <property type="match status" value="1"/>
</dbReference>
<evidence type="ECO:0000313" key="19">
    <source>
        <dbReference type="EMBL" id="WEG23715.1"/>
    </source>
</evidence>
<feature type="domain" description="NADH:quinone oxidoreductase/Mrp antiporter transmembrane" evidence="18">
    <location>
        <begin position="78"/>
        <end position="254"/>
    </location>
</feature>
<evidence type="ECO:0000256" key="6">
    <source>
        <dbReference type="ARBA" id="ARBA00022660"/>
    </source>
</evidence>
<evidence type="ECO:0000256" key="9">
    <source>
        <dbReference type="ARBA" id="ARBA00022967"/>
    </source>
</evidence>
<organism evidence="19">
    <name type="scientific">Polydora cf. ciliata DS-2023</name>
    <dbReference type="NCBI Taxonomy" id="3033393"/>
    <lineage>
        <taxon>Eukaryota</taxon>
        <taxon>Metazoa</taxon>
        <taxon>Spiralia</taxon>
        <taxon>Lophotrochozoa</taxon>
        <taxon>Annelida</taxon>
        <taxon>Polychaeta</taxon>
        <taxon>Sedentaria</taxon>
        <taxon>Canalipalpata</taxon>
        <taxon>Spionida</taxon>
        <taxon>Spionidae</taxon>
        <taxon>Polydora</taxon>
    </lineage>
</organism>
<evidence type="ECO:0000256" key="5">
    <source>
        <dbReference type="ARBA" id="ARBA00022448"/>
    </source>
</evidence>
<evidence type="ECO:0000256" key="7">
    <source>
        <dbReference type="ARBA" id="ARBA00022692"/>
    </source>
</evidence>
<dbReference type="InterPro" id="IPR001750">
    <property type="entry name" value="ND/Mrp_TM"/>
</dbReference>
<keyword evidence="14 17" id="KW-0496">Mitochondrion</keyword>
<keyword evidence="11 17" id="KW-1133">Transmembrane helix</keyword>
<comment type="catalytic activity">
    <reaction evidence="16 17">
        <text>a ubiquinone + NADH + 5 H(+)(in) = a ubiquinol + NAD(+) + 4 H(+)(out)</text>
        <dbReference type="Rhea" id="RHEA:29091"/>
        <dbReference type="Rhea" id="RHEA-COMP:9565"/>
        <dbReference type="Rhea" id="RHEA-COMP:9566"/>
        <dbReference type="ChEBI" id="CHEBI:15378"/>
        <dbReference type="ChEBI" id="CHEBI:16389"/>
        <dbReference type="ChEBI" id="CHEBI:17976"/>
        <dbReference type="ChEBI" id="CHEBI:57540"/>
        <dbReference type="ChEBI" id="CHEBI:57945"/>
        <dbReference type="EC" id="7.1.1.2"/>
    </reaction>
</comment>
<evidence type="ECO:0000256" key="1">
    <source>
        <dbReference type="ARBA" id="ARBA00004448"/>
    </source>
</evidence>